<dbReference type="Proteomes" id="UP000818624">
    <property type="component" value="Chromosome 2"/>
</dbReference>
<dbReference type="PANTHER" id="PTHR19317">
    <property type="entry name" value="PRENYLATED RAB ACCEPTOR 1-RELATED"/>
    <property type="match status" value="1"/>
</dbReference>
<evidence type="ECO:0000256" key="3">
    <source>
        <dbReference type="ARBA" id="ARBA00022989"/>
    </source>
</evidence>
<dbReference type="Pfam" id="PF03208">
    <property type="entry name" value="PRA1"/>
    <property type="match status" value="1"/>
</dbReference>
<sequence>MAQVFDYALQVRDRFKDFRETRLSTVRPLNEFVDYNRISRPRDTNEAVQRLTYNTRHFSGNYAVVIVLLAVYGLIMAPLLIVAVGILVGGFAAINRFAPEPMQVGNHVVTQKGLYTALFVVGIVLLWFANPFSFVFWLVGSSAILILGHAAFIEPPVSSEYAGVETV</sequence>
<feature type="transmembrane region" description="Helical" evidence="5">
    <location>
        <begin position="113"/>
        <end position="129"/>
    </location>
</feature>
<proteinExistence type="inferred from homology"/>
<name>A0ABY8ENS6_MALFU</name>
<dbReference type="PANTHER" id="PTHR19317:SF0">
    <property type="entry name" value="PRENYLATED RAB ACCEPTOR PROTEIN 1"/>
    <property type="match status" value="1"/>
</dbReference>
<feature type="transmembrane region" description="Helical" evidence="5">
    <location>
        <begin position="62"/>
        <end position="92"/>
    </location>
</feature>
<keyword evidence="7" id="KW-1185">Reference proteome</keyword>
<dbReference type="EMBL" id="CP046235">
    <property type="protein sequence ID" value="WFD47143.1"/>
    <property type="molecule type" value="Genomic_DNA"/>
</dbReference>
<evidence type="ECO:0000256" key="5">
    <source>
        <dbReference type="RuleBase" id="RU363107"/>
    </source>
</evidence>
<organism evidence="6 7">
    <name type="scientific">Malassezia furfur</name>
    <name type="common">Pityriasis versicolor infection agent</name>
    <name type="synonym">Pityrosporum furfur</name>
    <dbReference type="NCBI Taxonomy" id="55194"/>
    <lineage>
        <taxon>Eukaryota</taxon>
        <taxon>Fungi</taxon>
        <taxon>Dikarya</taxon>
        <taxon>Basidiomycota</taxon>
        <taxon>Ustilaginomycotina</taxon>
        <taxon>Malasseziomycetes</taxon>
        <taxon>Malasseziales</taxon>
        <taxon>Malasseziaceae</taxon>
        <taxon>Malassezia</taxon>
    </lineage>
</organism>
<comment type="similarity">
    <text evidence="5">Belongs to the PRA1 family.</text>
</comment>
<keyword evidence="4 5" id="KW-0472">Membrane</keyword>
<evidence type="ECO:0000256" key="1">
    <source>
        <dbReference type="ARBA" id="ARBA00004141"/>
    </source>
</evidence>
<keyword evidence="2 5" id="KW-0812">Transmembrane</keyword>
<evidence type="ECO:0000313" key="7">
    <source>
        <dbReference type="Proteomes" id="UP000818624"/>
    </source>
</evidence>
<reference evidence="6 7" key="1">
    <citation type="journal article" date="2020" name="Elife">
        <title>Loss of centromere function drives karyotype evolution in closely related Malassezia species.</title>
        <authorList>
            <person name="Sankaranarayanan S.R."/>
            <person name="Ianiri G."/>
            <person name="Coelho M.A."/>
            <person name="Reza M.H."/>
            <person name="Thimmappa B.C."/>
            <person name="Ganguly P."/>
            <person name="Vadnala R.N."/>
            <person name="Sun S."/>
            <person name="Siddharthan R."/>
            <person name="Tellgren-Roth C."/>
            <person name="Dawson T.L."/>
            <person name="Heitman J."/>
            <person name="Sanyal K."/>
        </authorList>
    </citation>
    <scope>NUCLEOTIDE SEQUENCE [LARGE SCALE GENOMIC DNA]</scope>
    <source>
        <strain evidence="6">CBS14141</strain>
    </source>
</reference>
<keyword evidence="3 5" id="KW-1133">Transmembrane helix</keyword>
<accession>A0ABY8ENS6</accession>
<evidence type="ECO:0000256" key="2">
    <source>
        <dbReference type="ARBA" id="ARBA00022692"/>
    </source>
</evidence>
<gene>
    <name evidence="6" type="primary">YIP3</name>
    <name evidence="6" type="ORF">GLX27_001791</name>
</gene>
<evidence type="ECO:0000313" key="6">
    <source>
        <dbReference type="EMBL" id="WFD47143.1"/>
    </source>
</evidence>
<protein>
    <recommendedName>
        <fullName evidence="5">PRA1 family protein</fullName>
    </recommendedName>
</protein>
<feature type="transmembrane region" description="Helical" evidence="5">
    <location>
        <begin position="135"/>
        <end position="153"/>
    </location>
</feature>
<evidence type="ECO:0000256" key="4">
    <source>
        <dbReference type="ARBA" id="ARBA00023136"/>
    </source>
</evidence>
<comment type="subcellular location">
    <subcellularLocation>
        <location evidence="1 5">Membrane</location>
        <topology evidence="1 5">Multi-pass membrane protein</topology>
    </subcellularLocation>
</comment>
<dbReference type="InterPro" id="IPR004895">
    <property type="entry name" value="Prenylated_rab_accept_PRA1"/>
</dbReference>